<evidence type="ECO:0000313" key="7">
    <source>
        <dbReference type="EMBL" id="KAI1235875.1"/>
    </source>
</evidence>
<dbReference type="Gene3D" id="2.10.25.10">
    <property type="entry name" value="Laminin"/>
    <property type="match status" value="2"/>
</dbReference>
<evidence type="ECO:0000256" key="1">
    <source>
        <dbReference type="ARBA" id="ARBA00022737"/>
    </source>
</evidence>
<dbReference type="InterPro" id="IPR036084">
    <property type="entry name" value="Ser_inhib-like_sf"/>
</dbReference>
<dbReference type="InterPro" id="IPR001846">
    <property type="entry name" value="VWF_type-D"/>
</dbReference>
<sequence>NRYPLFSATSQHSEIERRNYLHIPLTTIADQGCRQILNQLTAFYNHQDDVACNEEVIPRVHKQEQMLDPSQLLGAPHHSPQLAAAQASTSSDPWVQGWEPGTGMGAGHRERSQAQDGLTSCQNCTEQHQIEGKPLVSRRKAWEHMESPLLPTAVLSTSIAPFPPAGPASQLTSPDVISTITQGHSVTGPSLAMSTKECGYEPSMTLQLMEQVLMETILMESNGGDFALAALGKEAVPTPVPPTPTAAEPTPLPVTEAICTIHGDPHYNTFDKQRHDFMGTCTYTLSKLCESNSSLPYFNVEAANEHRGGNTRVSYVQYVDIDVYGYRINLGQKRAVKVNGVSQVVPVTLVPGVSIYLSGQYVVVTTDFGLQVKFDGNHRVEITLPSTYMSKVCGICGNYNGQKADDFLNPDGEMEPNSTSLGNSWQVYNDSRCSPDDGHTPNCTDDEKHMIQSSAYCGLITDPNGSFQKCHSVVDPQSYFEDCQYDLCELHLDNAALCESLQAYADVCQTAGVQLAPWRNATFCPLACPANSHYEFCAAACPATCVDPMAPVTCSLPCVEGCVCDSGYLLYNDRCVPSQQCGCWHNGQHYPVGSEFWTDDSCSSKCTCPARGSKIQCFNASCPAGQYCGVQNGKPVCLEHSYGICHVHGDPHYKTFDKVTHNFMGNCTYTLAKVCSNTTSLPYFNVEAKNEHRGNTRVSYVREVVVEVYGQRIVILKQQTSHVLVNNVRQTLPVSAAGGAIMVSKSGRYIVLETDFNLRVSYDTDHSVEVKVPTTYFNLTCGMCGNFNNRKDDEYLMPNGQQAADSNELGESWQVPDSDPSCGVPVPSPPCSAEEEQLYRSDRFCGLLTTRPSSFERCHGVINPQDYFDTCLYDLCALNGGQEFLCAALEAYADACQAAGVIILPWRNATFCPVACPPNSHYNPCTSACPATCTDPLASQNCSSPCVEGCECNSGFVLSGGQCVSMSNCGCLHNGKYYEKGESFWQPNCVGQCVCTGNGTVVCNSDTCEVSEVCKVQSGLLGCYPLNPSTCHIFGDPHYITFDGRLYHFQGDCNYTVVERCTNSSEKFSVTTRNEHRGNPNWTALNSVAVTLKNLHIVLKKNKETYVNGVQVYLPVDLNHEARASIQGHYIVIDTSLGIQVKFDGDQELFVLVDESLKGQLCGLCGTFNDNQLDDFLNPDKVLEQDPNKFGDSWIVKDDNRTCVYDLCATEGDSDQYCKILEAYAAACETEGVNLGEWRKDTICGTCVVEGDPHYHTFDKQLHHFMGTCTYTLSKLCEGNSSLPYFNVEAANEHRAGNTRVSYVRYVDVDVADQRIRLGQGGVVT</sequence>
<dbReference type="InterPro" id="IPR025615">
    <property type="entry name" value="TILa_dom"/>
</dbReference>
<dbReference type="OrthoDB" id="5945029at2759"/>
<feature type="domain" description="VWFD" evidence="5">
    <location>
        <begin position="257"/>
        <end position="434"/>
    </location>
</feature>
<feature type="non-terminal residue" evidence="6">
    <location>
        <position position="1"/>
    </location>
</feature>
<dbReference type="SMART" id="SM00216">
    <property type="entry name" value="VWD"/>
    <property type="match status" value="3"/>
</dbReference>
<feature type="region of interest" description="Disordered" evidence="4">
    <location>
        <begin position="73"/>
        <end position="120"/>
    </location>
</feature>
<dbReference type="SMART" id="SM00832">
    <property type="entry name" value="C8"/>
    <property type="match status" value="3"/>
</dbReference>
<dbReference type="EMBL" id="JADDUC020000011">
    <property type="protein sequence ID" value="KAI1235875.1"/>
    <property type="molecule type" value="Genomic_DNA"/>
</dbReference>
<dbReference type="Pfam" id="PF00094">
    <property type="entry name" value="VWD"/>
    <property type="match status" value="4"/>
</dbReference>
<dbReference type="PROSITE" id="PS51233">
    <property type="entry name" value="VWFD"/>
    <property type="match status" value="4"/>
</dbReference>
<organism evidence="6">
    <name type="scientific">Lamprotornis superbus</name>
    <dbReference type="NCBI Taxonomy" id="245042"/>
    <lineage>
        <taxon>Eukaryota</taxon>
        <taxon>Metazoa</taxon>
        <taxon>Chordata</taxon>
        <taxon>Craniata</taxon>
        <taxon>Vertebrata</taxon>
        <taxon>Euteleostomi</taxon>
        <taxon>Archelosauria</taxon>
        <taxon>Archosauria</taxon>
        <taxon>Dinosauria</taxon>
        <taxon>Saurischia</taxon>
        <taxon>Theropoda</taxon>
        <taxon>Coelurosauria</taxon>
        <taxon>Aves</taxon>
        <taxon>Neognathae</taxon>
        <taxon>Neoaves</taxon>
        <taxon>Telluraves</taxon>
        <taxon>Australaves</taxon>
        <taxon>Passeriformes</taxon>
        <taxon>Sturnidae</taxon>
        <taxon>Lamprotornis</taxon>
    </lineage>
</organism>
<dbReference type="CDD" id="cd19941">
    <property type="entry name" value="TIL"/>
    <property type="match status" value="2"/>
</dbReference>
<dbReference type="InterPro" id="IPR001007">
    <property type="entry name" value="VWF_dom"/>
</dbReference>
<protein>
    <submittedName>
        <fullName evidence="6">IgGFc-binding protein</fullName>
    </submittedName>
</protein>
<evidence type="ECO:0000256" key="2">
    <source>
        <dbReference type="ARBA" id="ARBA00023157"/>
    </source>
</evidence>
<reference evidence="7 8" key="2">
    <citation type="journal article" date="2021" name="J. Hered.">
        <title>Feather Gene Expression Elucidates the Developmental Basis of Plumage Iridescence in African Starlings.</title>
        <authorList>
            <person name="Rubenstein D.R."/>
            <person name="Corvelo A."/>
            <person name="MacManes M.D."/>
            <person name="Maia R."/>
            <person name="Narzisi G."/>
            <person name="Rousaki A."/>
            <person name="Vandenabeele P."/>
            <person name="Shawkey M.D."/>
            <person name="Solomon J."/>
        </authorList>
    </citation>
    <scope>NUCLEOTIDE SEQUENCE [LARGE SCALE GENOMIC DNA]</scope>
    <source>
        <strain evidence="7">SS15</strain>
    </source>
</reference>
<keyword evidence="8" id="KW-1185">Reference proteome</keyword>
<dbReference type="Proteomes" id="UP000618051">
    <property type="component" value="Unassembled WGS sequence"/>
</dbReference>
<dbReference type="InterPro" id="IPR014853">
    <property type="entry name" value="VWF/SSPO/ZAN-like_Cys-rich_dom"/>
</dbReference>
<feature type="domain" description="VWFD" evidence="5">
    <location>
        <begin position="1029"/>
        <end position="1204"/>
    </location>
</feature>
<dbReference type="InterPro" id="IPR050780">
    <property type="entry name" value="Mucin_vWF_Thrombospondin_sf"/>
</dbReference>
<dbReference type="Pfam" id="PF08742">
    <property type="entry name" value="C8"/>
    <property type="match status" value="3"/>
</dbReference>
<evidence type="ECO:0000313" key="8">
    <source>
        <dbReference type="Proteomes" id="UP000618051"/>
    </source>
</evidence>
<feature type="domain" description="VWFD" evidence="5">
    <location>
        <begin position="1245"/>
        <end position="1325"/>
    </location>
</feature>
<comment type="caution">
    <text evidence="6">The sequence shown here is derived from an EMBL/GenBank/DDBJ whole genome shotgun (WGS) entry which is preliminary data.</text>
</comment>
<reference evidence="6" key="1">
    <citation type="submission" date="2020-10" db="EMBL/GenBank/DDBJ databases">
        <title>Feather gene expression reveals the developmental basis of iridescence in African starlings.</title>
        <authorList>
            <person name="Rubenstein D.R."/>
        </authorList>
    </citation>
    <scope>NUCLEOTIDE SEQUENCE</scope>
    <source>
        <strain evidence="6">SS15</strain>
        <tissue evidence="6">Liver</tissue>
    </source>
</reference>
<dbReference type="InterPro" id="IPR002919">
    <property type="entry name" value="TIL_dom"/>
</dbReference>
<dbReference type="FunFam" id="2.10.25.10:FF:000055">
    <property type="entry name" value="alpha-tectorin isoform X1"/>
    <property type="match status" value="2"/>
</dbReference>
<dbReference type="Pfam" id="PF12714">
    <property type="entry name" value="TILa"/>
    <property type="match status" value="2"/>
</dbReference>
<dbReference type="SUPFAM" id="SSF57567">
    <property type="entry name" value="Serine protease inhibitors"/>
    <property type="match status" value="2"/>
</dbReference>
<evidence type="ECO:0000259" key="5">
    <source>
        <dbReference type="PROSITE" id="PS51233"/>
    </source>
</evidence>
<dbReference type="SMART" id="SM00215">
    <property type="entry name" value="VWC_out"/>
    <property type="match status" value="2"/>
</dbReference>
<evidence type="ECO:0000313" key="6">
    <source>
        <dbReference type="EMBL" id="KAG0115883.1"/>
    </source>
</evidence>
<feature type="non-terminal residue" evidence="6">
    <location>
        <position position="1325"/>
    </location>
</feature>
<dbReference type="GO" id="GO:0005615">
    <property type="term" value="C:extracellular space"/>
    <property type="evidence" value="ECO:0007669"/>
    <property type="project" value="TreeGrafter"/>
</dbReference>
<gene>
    <name evidence="7" type="ORF">IHE44_0001966</name>
    <name evidence="6" type="ORF">IHE44_004986</name>
</gene>
<feature type="domain" description="VWFD" evidence="5">
    <location>
        <begin position="643"/>
        <end position="823"/>
    </location>
</feature>
<accession>A0A835NIV6</accession>
<dbReference type="GO" id="GO:0031012">
    <property type="term" value="C:extracellular matrix"/>
    <property type="evidence" value="ECO:0007669"/>
    <property type="project" value="TreeGrafter"/>
</dbReference>
<dbReference type="Pfam" id="PF01826">
    <property type="entry name" value="TIL"/>
    <property type="match status" value="2"/>
</dbReference>
<keyword evidence="1" id="KW-0677">Repeat</keyword>
<dbReference type="PANTHER" id="PTHR11339:SF373">
    <property type="entry name" value="VWFD DOMAIN-CONTAINING PROTEIN"/>
    <property type="match status" value="1"/>
</dbReference>
<evidence type="ECO:0000256" key="3">
    <source>
        <dbReference type="ARBA" id="ARBA00023180"/>
    </source>
</evidence>
<reference evidence="7" key="3">
    <citation type="submission" date="2022-01" db="EMBL/GenBank/DDBJ databases">
        <authorList>
            <person name="Rubenstein D.R."/>
        </authorList>
    </citation>
    <scope>NUCLEOTIDE SEQUENCE</scope>
    <source>
        <strain evidence="7">SS15</strain>
        <tissue evidence="7">Liver</tissue>
    </source>
</reference>
<keyword evidence="2" id="KW-1015">Disulfide bond</keyword>
<proteinExistence type="predicted"/>
<evidence type="ECO:0000256" key="4">
    <source>
        <dbReference type="SAM" id="MobiDB-lite"/>
    </source>
</evidence>
<dbReference type="PANTHER" id="PTHR11339">
    <property type="entry name" value="EXTRACELLULAR MATRIX GLYCOPROTEIN RELATED"/>
    <property type="match status" value="1"/>
</dbReference>
<name>A0A835NIV6_9PASS</name>
<dbReference type="EMBL" id="JADDUC010000192">
    <property type="protein sequence ID" value="KAG0115883.1"/>
    <property type="molecule type" value="Genomic_DNA"/>
</dbReference>
<keyword evidence="3" id="KW-0325">Glycoprotein</keyword>